<evidence type="ECO:0000259" key="1">
    <source>
        <dbReference type="Pfam" id="PF01656"/>
    </source>
</evidence>
<evidence type="ECO:0000313" key="2">
    <source>
        <dbReference type="EMBL" id="NYH87113.1"/>
    </source>
</evidence>
<accession>A0ABX2SBS5</accession>
<dbReference type="CDD" id="cd02042">
    <property type="entry name" value="ParAB_family"/>
    <property type="match status" value="1"/>
</dbReference>
<proteinExistence type="predicted"/>
<sequence>MIVVSAALKGGVGKTTTSVYLAALAASGRRSVTLVDADPQASAAEWIEYAADERLLKVSVVEAPTERLLGRALDRSGADDVVVVDTPPAHERLLNKALGKAHVVVIPTRVGGIETSRVEAVLEVVPPGTPTGLVVCSARTYTRSYQEALGSWAESDITVWGTVPERVAITAGPDGPLCPDGLEAYREVWRRAQSAARSSGRR</sequence>
<dbReference type="SUPFAM" id="SSF52540">
    <property type="entry name" value="P-loop containing nucleoside triphosphate hydrolases"/>
    <property type="match status" value="1"/>
</dbReference>
<dbReference type="Gene3D" id="3.40.50.300">
    <property type="entry name" value="P-loop containing nucleotide triphosphate hydrolases"/>
    <property type="match status" value="1"/>
</dbReference>
<name>A0ABX2SBS5_9ACTN</name>
<dbReference type="PANTHER" id="PTHR13696">
    <property type="entry name" value="P-LOOP CONTAINING NUCLEOSIDE TRIPHOSPHATE HYDROLASE"/>
    <property type="match status" value="1"/>
</dbReference>
<dbReference type="PANTHER" id="PTHR13696:SF99">
    <property type="entry name" value="COBYRINIC ACID AC-DIAMIDE SYNTHASE"/>
    <property type="match status" value="1"/>
</dbReference>
<dbReference type="InterPro" id="IPR050678">
    <property type="entry name" value="DNA_Partitioning_ATPase"/>
</dbReference>
<dbReference type="EMBL" id="JACBZA010000001">
    <property type="protein sequence ID" value="NYH87113.1"/>
    <property type="molecule type" value="Genomic_DNA"/>
</dbReference>
<evidence type="ECO:0000313" key="3">
    <source>
        <dbReference type="Proteomes" id="UP000533017"/>
    </source>
</evidence>
<feature type="domain" description="CobQ/CobB/MinD/ParA nucleotide binding" evidence="1">
    <location>
        <begin position="5"/>
        <end position="168"/>
    </location>
</feature>
<keyword evidence="3" id="KW-1185">Reference proteome</keyword>
<comment type="caution">
    <text evidence="2">The sequence shown here is derived from an EMBL/GenBank/DDBJ whole genome shotgun (WGS) entry which is preliminary data.</text>
</comment>
<dbReference type="RefSeq" id="WP_092883338.1">
    <property type="nucleotide sequence ID" value="NZ_FOOI01000006.1"/>
</dbReference>
<reference evidence="2 3" key="1">
    <citation type="submission" date="2020-07" db="EMBL/GenBank/DDBJ databases">
        <title>Sequencing the genomes of 1000 actinobacteria strains.</title>
        <authorList>
            <person name="Klenk H.-P."/>
        </authorList>
    </citation>
    <scope>NUCLEOTIDE SEQUENCE [LARGE SCALE GENOMIC DNA]</scope>
    <source>
        <strain evidence="2 3">DSM 45117</strain>
    </source>
</reference>
<dbReference type="InterPro" id="IPR027417">
    <property type="entry name" value="P-loop_NTPase"/>
</dbReference>
<dbReference type="InterPro" id="IPR002586">
    <property type="entry name" value="CobQ/CobB/MinD/ParA_Nub-bd_dom"/>
</dbReference>
<protein>
    <submittedName>
        <fullName evidence="2">Chromosome partitioning protein</fullName>
    </submittedName>
</protein>
<organism evidence="2 3">
    <name type="scientific">Actinopolymorpha cephalotaxi</name>
    <dbReference type="NCBI Taxonomy" id="504797"/>
    <lineage>
        <taxon>Bacteria</taxon>
        <taxon>Bacillati</taxon>
        <taxon>Actinomycetota</taxon>
        <taxon>Actinomycetes</taxon>
        <taxon>Propionibacteriales</taxon>
        <taxon>Actinopolymorphaceae</taxon>
        <taxon>Actinopolymorpha</taxon>
    </lineage>
</organism>
<dbReference type="Pfam" id="PF01656">
    <property type="entry name" value="CbiA"/>
    <property type="match status" value="1"/>
</dbReference>
<gene>
    <name evidence="2" type="ORF">FHR37_005964</name>
</gene>
<dbReference type="Proteomes" id="UP000533017">
    <property type="component" value="Unassembled WGS sequence"/>
</dbReference>